<evidence type="ECO:0000313" key="2">
    <source>
        <dbReference type="EMBL" id="KAK7472380.1"/>
    </source>
</evidence>
<proteinExistence type="predicted"/>
<dbReference type="Proteomes" id="UP001498398">
    <property type="component" value="Unassembled WGS sequence"/>
</dbReference>
<keyword evidence="3" id="KW-1185">Reference proteome</keyword>
<reference evidence="2 3" key="1">
    <citation type="submission" date="2024-01" db="EMBL/GenBank/DDBJ databases">
        <title>A draft genome for the cacao thread blight pathogen Marasmiellus scandens.</title>
        <authorList>
            <person name="Baruah I.K."/>
            <person name="Leung J."/>
            <person name="Bukari Y."/>
            <person name="Amoako-Attah I."/>
            <person name="Meinhardt L.W."/>
            <person name="Bailey B.A."/>
            <person name="Cohen S.P."/>
        </authorList>
    </citation>
    <scope>NUCLEOTIDE SEQUENCE [LARGE SCALE GENOMIC DNA]</scope>
    <source>
        <strain evidence="2 3">GH-19</strain>
    </source>
</reference>
<protein>
    <recommendedName>
        <fullName evidence="4">BTB domain-containing protein</fullName>
    </recommendedName>
</protein>
<organism evidence="2 3">
    <name type="scientific">Marasmiellus scandens</name>
    <dbReference type="NCBI Taxonomy" id="2682957"/>
    <lineage>
        <taxon>Eukaryota</taxon>
        <taxon>Fungi</taxon>
        <taxon>Dikarya</taxon>
        <taxon>Basidiomycota</taxon>
        <taxon>Agaricomycotina</taxon>
        <taxon>Agaricomycetes</taxon>
        <taxon>Agaricomycetidae</taxon>
        <taxon>Agaricales</taxon>
        <taxon>Marasmiineae</taxon>
        <taxon>Omphalotaceae</taxon>
        <taxon>Marasmiellus</taxon>
    </lineage>
</organism>
<evidence type="ECO:0008006" key="4">
    <source>
        <dbReference type="Google" id="ProtNLM"/>
    </source>
</evidence>
<accession>A0ABR1K492</accession>
<evidence type="ECO:0000256" key="1">
    <source>
        <dbReference type="SAM" id="MobiDB-lite"/>
    </source>
</evidence>
<sequence>MLSLPQGDQHEGSRDSSPIELDGSTTLVDFERFVDLLYPSTSPWKNANRSQEEWNSILKLATLWGFPNIRCLAIEHLSKMKLDAFTNIELGRKYSVSQWLRNGYMELVKRFDTLTREEVKVIGCSSSIGVFRVREEMAKRFQSAYSVFSTTHWSESAIKEGVEKEFVDELSQVDHSDQEYRR</sequence>
<evidence type="ECO:0000313" key="3">
    <source>
        <dbReference type="Proteomes" id="UP001498398"/>
    </source>
</evidence>
<gene>
    <name evidence="2" type="ORF">VKT23_000496</name>
</gene>
<dbReference type="EMBL" id="JBANRG010000001">
    <property type="protein sequence ID" value="KAK7472380.1"/>
    <property type="molecule type" value="Genomic_DNA"/>
</dbReference>
<name>A0ABR1K492_9AGAR</name>
<feature type="region of interest" description="Disordered" evidence="1">
    <location>
        <begin position="1"/>
        <end position="22"/>
    </location>
</feature>
<comment type="caution">
    <text evidence="2">The sequence shown here is derived from an EMBL/GenBank/DDBJ whole genome shotgun (WGS) entry which is preliminary data.</text>
</comment>